<dbReference type="Proteomes" id="UP000245125">
    <property type="component" value="Unassembled WGS sequence"/>
</dbReference>
<organism evidence="9 10">
    <name type="scientific">Candidatus Sulfobium mesophilum</name>
    <dbReference type="NCBI Taxonomy" id="2016548"/>
    <lineage>
        <taxon>Bacteria</taxon>
        <taxon>Pseudomonadati</taxon>
        <taxon>Nitrospirota</taxon>
        <taxon>Nitrospiria</taxon>
        <taxon>Nitrospirales</taxon>
        <taxon>Nitrospiraceae</taxon>
        <taxon>Candidatus Sulfobium</taxon>
    </lineage>
</organism>
<keyword evidence="2 5" id="KW-0812">Transmembrane</keyword>
<dbReference type="CDD" id="cd07020">
    <property type="entry name" value="Clp_protease_NfeD_1"/>
    <property type="match status" value="1"/>
</dbReference>
<dbReference type="FunFam" id="3.90.226.10:FF:000089">
    <property type="entry name" value="Membrane-bound serine protease"/>
    <property type="match status" value="1"/>
</dbReference>
<sequence length="451" mass="49032">MKMKKKHFFINGFIGLHSLKKSSRIFFLFAWIFTFLLPVFSEGQQRKVLAITVSGPISPVSSEFIGKSIRKAAEMKAEALVIELDTPGGLDTSMRSIVKDIISSTVPVVVYVYPSGARDASAGVFITLAAHVAAMAPGTNIGAAHPVSVGEKMDKTMAEKVTNDAAAYIRSLAERSGRNAQWAEDAVRKSVSITEKEALKRNVIDIVSNDLNSLLKDIDGRKVMTVMGEKTLRTSNVLIVSEEMGVRYRILNFISDPSVAYMLMLLGFYGLFFELTNPGVIFPGVAGAICLILAFYSFQTLPVNYAGLLLIILGLVLFVLEVKVLSHGVLTIGGIVSMVIGSLMLFESSEPMFKLSIYLILPVVIFTALFFSVTFSLAYRAYRQKPVTGGEGLVGQEGRAASDITAEGGIVRVRGEIWSAYSGETIKKGEEVMVVSISGLTIKVARKEVQR</sequence>
<keyword evidence="9" id="KW-0378">Hydrolase</keyword>
<evidence type="ECO:0000256" key="5">
    <source>
        <dbReference type="SAM" id="Phobius"/>
    </source>
</evidence>
<evidence type="ECO:0000313" key="10">
    <source>
        <dbReference type="Proteomes" id="UP000245125"/>
    </source>
</evidence>
<feature type="domain" description="NfeD-like C-terminal" evidence="6">
    <location>
        <begin position="391"/>
        <end position="445"/>
    </location>
</feature>
<dbReference type="InterPro" id="IPR002810">
    <property type="entry name" value="NfeD-like_C"/>
</dbReference>
<dbReference type="InterPro" id="IPR056738">
    <property type="entry name" value="NfeD1b_N"/>
</dbReference>
<dbReference type="PANTHER" id="PTHR33507:SF4">
    <property type="entry name" value="NODULATION COMPETITIVENESS PROTEIN NFED"/>
    <property type="match status" value="1"/>
</dbReference>
<protein>
    <submittedName>
        <fullName evidence="9">Membrane-bound serine protease</fullName>
    </submittedName>
</protein>
<dbReference type="InterPro" id="IPR056739">
    <property type="entry name" value="NfeD_membrane"/>
</dbReference>
<dbReference type="GO" id="GO:0008233">
    <property type="term" value="F:peptidase activity"/>
    <property type="evidence" value="ECO:0007669"/>
    <property type="project" value="UniProtKB-KW"/>
</dbReference>
<feature type="domain" description="NfeD integral membrane" evidence="7">
    <location>
        <begin position="259"/>
        <end position="373"/>
    </location>
</feature>
<evidence type="ECO:0000256" key="3">
    <source>
        <dbReference type="ARBA" id="ARBA00022989"/>
    </source>
</evidence>
<dbReference type="GO" id="GO:0006508">
    <property type="term" value="P:proteolysis"/>
    <property type="evidence" value="ECO:0007669"/>
    <property type="project" value="UniProtKB-KW"/>
</dbReference>
<keyword evidence="9" id="KW-0645">Protease</keyword>
<feature type="domain" description="NfeD1b N-terminal" evidence="8">
    <location>
        <begin position="48"/>
        <end position="206"/>
    </location>
</feature>
<evidence type="ECO:0000256" key="2">
    <source>
        <dbReference type="ARBA" id="ARBA00022692"/>
    </source>
</evidence>
<keyword evidence="4 5" id="KW-0472">Membrane</keyword>
<gene>
    <name evidence="9" type="ORF">NBG4_1430002</name>
</gene>
<reference evidence="10" key="1">
    <citation type="submission" date="2018-03" db="EMBL/GenBank/DDBJ databases">
        <authorList>
            <person name="Zecchin S."/>
        </authorList>
    </citation>
    <scope>NUCLEOTIDE SEQUENCE [LARGE SCALE GENOMIC DNA]</scope>
</reference>
<name>A0A2U3QEZ3_9BACT</name>
<comment type="subcellular location">
    <subcellularLocation>
        <location evidence="1">Membrane</location>
        <topology evidence="1">Multi-pass membrane protein</topology>
    </subcellularLocation>
</comment>
<keyword evidence="3 5" id="KW-1133">Transmembrane helix</keyword>
<dbReference type="PANTHER" id="PTHR33507">
    <property type="entry name" value="INNER MEMBRANE PROTEIN YBBJ"/>
    <property type="match status" value="1"/>
</dbReference>
<evidence type="ECO:0000259" key="7">
    <source>
        <dbReference type="Pfam" id="PF24961"/>
    </source>
</evidence>
<evidence type="ECO:0000313" key="9">
    <source>
        <dbReference type="EMBL" id="SPP99983.1"/>
    </source>
</evidence>
<dbReference type="InterPro" id="IPR012340">
    <property type="entry name" value="NA-bd_OB-fold"/>
</dbReference>
<dbReference type="Gene3D" id="2.40.50.140">
    <property type="entry name" value="Nucleic acid-binding proteins"/>
    <property type="match status" value="1"/>
</dbReference>
<feature type="transmembrane region" description="Helical" evidence="5">
    <location>
        <begin position="304"/>
        <end position="322"/>
    </location>
</feature>
<dbReference type="Pfam" id="PF24961">
    <property type="entry name" value="NfeD_membrane"/>
    <property type="match status" value="1"/>
</dbReference>
<dbReference type="Gene3D" id="3.90.226.10">
    <property type="entry name" value="2-enoyl-CoA Hydratase, Chain A, domain 1"/>
    <property type="match status" value="1"/>
</dbReference>
<keyword evidence="10" id="KW-1185">Reference proteome</keyword>
<dbReference type="InterPro" id="IPR052165">
    <property type="entry name" value="Membrane_assoc_protease"/>
</dbReference>
<dbReference type="Pfam" id="PF25145">
    <property type="entry name" value="NfeD1b_N"/>
    <property type="match status" value="1"/>
</dbReference>
<evidence type="ECO:0000256" key="1">
    <source>
        <dbReference type="ARBA" id="ARBA00004141"/>
    </source>
</evidence>
<dbReference type="SUPFAM" id="SSF52096">
    <property type="entry name" value="ClpP/crotonase"/>
    <property type="match status" value="1"/>
</dbReference>
<dbReference type="InterPro" id="IPR029045">
    <property type="entry name" value="ClpP/crotonase-like_dom_sf"/>
</dbReference>
<evidence type="ECO:0000259" key="6">
    <source>
        <dbReference type="Pfam" id="PF01957"/>
    </source>
</evidence>
<proteinExistence type="predicted"/>
<accession>A0A2U3QEZ3</accession>
<feature type="transmembrane region" description="Helical" evidence="5">
    <location>
        <begin position="329"/>
        <end position="346"/>
    </location>
</feature>
<dbReference type="GO" id="GO:0016020">
    <property type="term" value="C:membrane"/>
    <property type="evidence" value="ECO:0007669"/>
    <property type="project" value="UniProtKB-SubCell"/>
</dbReference>
<dbReference type="Pfam" id="PF01957">
    <property type="entry name" value="NfeD"/>
    <property type="match status" value="1"/>
</dbReference>
<dbReference type="AlphaFoldDB" id="A0A2U3QEZ3"/>
<feature type="transmembrane region" description="Helical" evidence="5">
    <location>
        <begin position="250"/>
        <end position="273"/>
    </location>
</feature>
<dbReference type="SUPFAM" id="SSF141322">
    <property type="entry name" value="NfeD domain-like"/>
    <property type="match status" value="1"/>
</dbReference>
<feature type="transmembrane region" description="Helical" evidence="5">
    <location>
        <begin position="280"/>
        <end position="298"/>
    </location>
</feature>
<feature type="transmembrane region" description="Helical" evidence="5">
    <location>
        <begin position="358"/>
        <end position="379"/>
    </location>
</feature>
<evidence type="ECO:0000259" key="8">
    <source>
        <dbReference type="Pfam" id="PF25145"/>
    </source>
</evidence>
<dbReference type="EMBL" id="OUUY01000050">
    <property type="protein sequence ID" value="SPP99983.1"/>
    <property type="molecule type" value="Genomic_DNA"/>
</dbReference>
<evidence type="ECO:0000256" key="4">
    <source>
        <dbReference type="ARBA" id="ARBA00023136"/>
    </source>
</evidence>